<keyword evidence="3" id="KW-1185">Reference proteome</keyword>
<evidence type="ECO:0000256" key="1">
    <source>
        <dbReference type="SAM" id="SignalP"/>
    </source>
</evidence>
<keyword evidence="1" id="KW-0732">Signal</keyword>
<evidence type="ECO:0000313" key="3">
    <source>
        <dbReference type="Proteomes" id="UP000697995"/>
    </source>
</evidence>
<proteinExistence type="predicted"/>
<dbReference type="Proteomes" id="UP000697995">
    <property type="component" value="Unassembled WGS sequence"/>
</dbReference>
<reference evidence="2 3" key="1">
    <citation type="journal article" date="2020" name="Microorganisms">
        <title>Osmotic Adaptation and Compatible Solute Biosynthesis of Phototrophic Bacteria as Revealed from Genome Analyses.</title>
        <authorList>
            <person name="Imhoff J.F."/>
            <person name="Rahn T."/>
            <person name="Kunzel S."/>
            <person name="Keller A."/>
            <person name="Neulinger S.C."/>
        </authorList>
    </citation>
    <scope>NUCLEOTIDE SEQUENCE [LARGE SCALE GENOMIC DNA]</scope>
    <source>
        <strain evidence="2 3">DSM 15382</strain>
    </source>
</reference>
<evidence type="ECO:0008006" key="4">
    <source>
        <dbReference type="Google" id="ProtNLM"/>
    </source>
</evidence>
<dbReference type="EMBL" id="NRSG01000111">
    <property type="protein sequence ID" value="MBK1659595.1"/>
    <property type="molecule type" value="Genomic_DNA"/>
</dbReference>
<accession>A0ABS1CYH6</accession>
<protein>
    <recommendedName>
        <fullName evidence="4">Phosphoribosylamine--glycine ligase</fullName>
    </recommendedName>
</protein>
<comment type="caution">
    <text evidence="2">The sequence shown here is derived from an EMBL/GenBank/DDBJ whole genome shotgun (WGS) entry which is preliminary data.</text>
</comment>
<evidence type="ECO:0000313" key="2">
    <source>
        <dbReference type="EMBL" id="MBK1659595.1"/>
    </source>
</evidence>
<dbReference type="PROSITE" id="PS51257">
    <property type="entry name" value="PROKAR_LIPOPROTEIN"/>
    <property type="match status" value="1"/>
</dbReference>
<feature type="chain" id="PRO_5045794325" description="Phosphoribosylamine--glycine ligase" evidence="1">
    <location>
        <begin position="21"/>
        <end position="97"/>
    </location>
</feature>
<feature type="signal peptide" evidence="1">
    <location>
        <begin position="1"/>
        <end position="20"/>
    </location>
</feature>
<name>A0ABS1CYH6_9PROT</name>
<organism evidence="2 3">
    <name type="scientific">Paracraurococcus ruber</name>
    <dbReference type="NCBI Taxonomy" id="77675"/>
    <lineage>
        <taxon>Bacteria</taxon>
        <taxon>Pseudomonadati</taxon>
        <taxon>Pseudomonadota</taxon>
        <taxon>Alphaproteobacteria</taxon>
        <taxon>Acetobacterales</taxon>
        <taxon>Roseomonadaceae</taxon>
        <taxon>Paracraurococcus</taxon>
    </lineage>
</organism>
<sequence>MIRLVPIAALLLLGGCGMFGGGGPPPGEDTPEHRACWAESRNAPEVRTLARETNTNNTFNQTRLEGEIRQAQLRAYRNCLRDRGVGQPGGVESLRPR</sequence>
<dbReference type="RefSeq" id="WP_158292263.1">
    <property type="nucleotide sequence ID" value="NZ_SMOA01000141.1"/>
</dbReference>
<gene>
    <name evidence="2" type="ORF">CKO45_15260</name>
</gene>